<comment type="caution">
    <text evidence="6">The sequence shown here is derived from an EMBL/GenBank/DDBJ whole genome shotgun (WGS) entry which is preliminary data.</text>
</comment>
<dbReference type="PRINTS" id="PR00469">
    <property type="entry name" value="PNDRDTASEII"/>
</dbReference>
<keyword evidence="6" id="KW-0687">Ribonucleoprotein</keyword>
<evidence type="ECO:0000256" key="5">
    <source>
        <dbReference type="ARBA" id="ARBA00023014"/>
    </source>
</evidence>
<dbReference type="GO" id="GO:0016491">
    <property type="term" value="F:oxidoreductase activity"/>
    <property type="evidence" value="ECO:0007669"/>
    <property type="project" value="UniProtKB-KW"/>
</dbReference>
<proteinExistence type="predicted"/>
<gene>
    <name evidence="6" type="ORF">J3R75_003664</name>
</gene>
<keyword evidence="4" id="KW-0408">Iron</keyword>
<keyword evidence="7" id="KW-1185">Reference proteome</keyword>
<evidence type="ECO:0000256" key="3">
    <source>
        <dbReference type="ARBA" id="ARBA00023002"/>
    </source>
</evidence>
<dbReference type="GO" id="GO:0051539">
    <property type="term" value="F:4 iron, 4 sulfur cluster binding"/>
    <property type="evidence" value="ECO:0007669"/>
    <property type="project" value="UniProtKB-KW"/>
</dbReference>
<accession>A0AAE3VJ73</accession>
<dbReference type="RefSeq" id="WP_307264511.1">
    <property type="nucleotide sequence ID" value="NZ_JAUSVL010000001.1"/>
</dbReference>
<evidence type="ECO:0000256" key="2">
    <source>
        <dbReference type="ARBA" id="ARBA00022723"/>
    </source>
</evidence>
<dbReference type="PANTHER" id="PTHR43498:SF1">
    <property type="entry name" value="COB--COM HETERODISULFIDE REDUCTASE IRON-SULFUR SUBUNIT A"/>
    <property type="match status" value="1"/>
</dbReference>
<evidence type="ECO:0000313" key="7">
    <source>
        <dbReference type="Proteomes" id="UP001238163"/>
    </source>
</evidence>
<dbReference type="GO" id="GO:0005840">
    <property type="term" value="C:ribosome"/>
    <property type="evidence" value="ECO:0007669"/>
    <property type="project" value="UniProtKB-KW"/>
</dbReference>
<dbReference type="Proteomes" id="UP001238163">
    <property type="component" value="Unassembled WGS sequence"/>
</dbReference>
<reference evidence="6" key="1">
    <citation type="submission" date="2023-07" db="EMBL/GenBank/DDBJ databases">
        <title>Genomic Encyclopedia of Type Strains, Phase IV (KMG-IV): sequencing the most valuable type-strain genomes for metagenomic binning, comparative biology and taxonomic classification.</title>
        <authorList>
            <person name="Goeker M."/>
        </authorList>
    </citation>
    <scope>NUCLEOTIDE SEQUENCE</scope>
    <source>
        <strain evidence="6">DSM 24202</strain>
    </source>
</reference>
<keyword evidence="1" id="KW-0004">4Fe-4S</keyword>
<organism evidence="6 7">
    <name type="scientific">Oligosphaera ethanolica</name>
    <dbReference type="NCBI Taxonomy" id="760260"/>
    <lineage>
        <taxon>Bacteria</taxon>
        <taxon>Pseudomonadati</taxon>
        <taxon>Lentisphaerota</taxon>
        <taxon>Oligosphaeria</taxon>
        <taxon>Oligosphaerales</taxon>
        <taxon>Oligosphaeraceae</taxon>
        <taxon>Oligosphaera</taxon>
    </lineage>
</organism>
<protein>
    <submittedName>
        <fullName evidence="6">Ribosomal protein S11</fullName>
    </submittedName>
</protein>
<evidence type="ECO:0000256" key="4">
    <source>
        <dbReference type="ARBA" id="ARBA00023004"/>
    </source>
</evidence>
<keyword evidence="3" id="KW-0560">Oxidoreductase</keyword>
<sequence length="466" mass="50817">MSTIIEAARELPVIDEVDVVVAGGGPGGFPAAVAAARRGARVLLIERYGILGGLASGGMMGPLFGYAFRKTNLILGGIPVEILERLKALGGVRPDYIKQKGAVQFFPEMVKHVADHMVVESGAKLLLHAWVVDVVRQGDHIDAVIIESKSGRQAVRAKYFIDATGDGDLAYRLGCDYSKGRPADGKTQPMGTKFRIGGVDMAKAKEHDKASREFIAKAIDEGRIPSYHTFAGEVSDQGITLRPDESTPTVTRCAGDATNVHDLTRAEVKIRRDTLAIVDFYRQFVPGYENCYLMETPFAVGVRETRQIIGDYVLTGDDVLSSRRFDDTVARGCWFLDIHCPLGRYNGHSNLCDKKCSIKPDCIMKTKYSDQLFDNMFGFKVNDENMWYDIPYRCFVPNKSSNLLVSGRCLSADSGGMSSVRVIATCFAMGEAVGAAAAQCVKKGIAPRKVDVKALQDDLRSANVPL</sequence>
<evidence type="ECO:0000256" key="1">
    <source>
        <dbReference type="ARBA" id="ARBA00022485"/>
    </source>
</evidence>
<dbReference type="InterPro" id="IPR039650">
    <property type="entry name" value="HdrA-like"/>
</dbReference>
<dbReference type="Pfam" id="PF12831">
    <property type="entry name" value="FAD_oxidored"/>
    <property type="match status" value="1"/>
</dbReference>
<dbReference type="GO" id="GO:0046872">
    <property type="term" value="F:metal ion binding"/>
    <property type="evidence" value="ECO:0007669"/>
    <property type="project" value="UniProtKB-KW"/>
</dbReference>
<keyword evidence="5" id="KW-0411">Iron-sulfur</keyword>
<keyword evidence="6" id="KW-0689">Ribosomal protein</keyword>
<dbReference type="InterPro" id="IPR036188">
    <property type="entry name" value="FAD/NAD-bd_sf"/>
</dbReference>
<evidence type="ECO:0000313" key="6">
    <source>
        <dbReference type="EMBL" id="MDQ0291557.1"/>
    </source>
</evidence>
<dbReference type="PANTHER" id="PTHR43498">
    <property type="entry name" value="FERREDOXIN:COB-COM HETERODISULFIDE REDUCTASE SUBUNIT A"/>
    <property type="match status" value="1"/>
</dbReference>
<dbReference type="SUPFAM" id="SSF51905">
    <property type="entry name" value="FAD/NAD(P)-binding domain"/>
    <property type="match status" value="1"/>
</dbReference>
<name>A0AAE3VJ73_9BACT</name>
<dbReference type="AlphaFoldDB" id="A0AAE3VJ73"/>
<dbReference type="Gene3D" id="3.50.50.60">
    <property type="entry name" value="FAD/NAD(P)-binding domain"/>
    <property type="match status" value="1"/>
</dbReference>
<dbReference type="EMBL" id="JAUSVL010000001">
    <property type="protein sequence ID" value="MDQ0291557.1"/>
    <property type="molecule type" value="Genomic_DNA"/>
</dbReference>
<keyword evidence="2" id="KW-0479">Metal-binding</keyword>